<dbReference type="AlphaFoldDB" id="A0AAD6RFG4"/>
<reference evidence="1" key="1">
    <citation type="journal article" date="2023" name="Mol. Ecol. Resour.">
        <title>Chromosome-level genome assembly of a triploid poplar Populus alba 'Berolinensis'.</title>
        <authorList>
            <person name="Chen S."/>
            <person name="Yu Y."/>
            <person name="Wang X."/>
            <person name="Wang S."/>
            <person name="Zhang T."/>
            <person name="Zhou Y."/>
            <person name="He R."/>
            <person name="Meng N."/>
            <person name="Wang Y."/>
            <person name="Liu W."/>
            <person name="Liu Z."/>
            <person name="Liu J."/>
            <person name="Guo Q."/>
            <person name="Huang H."/>
            <person name="Sederoff R.R."/>
            <person name="Wang G."/>
            <person name="Qu G."/>
            <person name="Chen S."/>
        </authorList>
    </citation>
    <scope>NUCLEOTIDE SEQUENCE</scope>
    <source>
        <strain evidence="1">SC-2020</strain>
    </source>
</reference>
<gene>
    <name evidence="1" type="ORF">NC653_006825</name>
</gene>
<name>A0AAD6RFG4_9ROSI</name>
<comment type="caution">
    <text evidence="1">The sequence shown here is derived from an EMBL/GenBank/DDBJ whole genome shotgun (WGS) entry which is preliminary data.</text>
</comment>
<proteinExistence type="predicted"/>
<accession>A0AAD6RFG4</accession>
<dbReference type="EMBL" id="JAQIZT010000002">
    <property type="protein sequence ID" value="KAJ7007908.1"/>
    <property type="molecule type" value="Genomic_DNA"/>
</dbReference>
<organism evidence="1 2">
    <name type="scientific">Populus alba x Populus x berolinensis</name>
    <dbReference type="NCBI Taxonomy" id="444605"/>
    <lineage>
        <taxon>Eukaryota</taxon>
        <taxon>Viridiplantae</taxon>
        <taxon>Streptophyta</taxon>
        <taxon>Embryophyta</taxon>
        <taxon>Tracheophyta</taxon>
        <taxon>Spermatophyta</taxon>
        <taxon>Magnoliopsida</taxon>
        <taxon>eudicotyledons</taxon>
        <taxon>Gunneridae</taxon>
        <taxon>Pentapetalae</taxon>
        <taxon>rosids</taxon>
        <taxon>fabids</taxon>
        <taxon>Malpighiales</taxon>
        <taxon>Salicaceae</taxon>
        <taxon>Saliceae</taxon>
        <taxon>Populus</taxon>
    </lineage>
</organism>
<evidence type="ECO:0000313" key="2">
    <source>
        <dbReference type="Proteomes" id="UP001164929"/>
    </source>
</evidence>
<protein>
    <submittedName>
        <fullName evidence="1">Uncharacterized protein</fullName>
    </submittedName>
</protein>
<dbReference type="Proteomes" id="UP001164929">
    <property type="component" value="Chromosome 2"/>
</dbReference>
<sequence>MVGEPWLCYRGDSKHGSTSYGHHPAQPHMKTKPSCFHRVILAGEKKKIDEKNHPA</sequence>
<keyword evidence="2" id="KW-1185">Reference proteome</keyword>
<evidence type="ECO:0000313" key="1">
    <source>
        <dbReference type="EMBL" id="KAJ7007908.1"/>
    </source>
</evidence>